<feature type="domain" description="Beta-lactamase-related" evidence="2">
    <location>
        <begin position="47"/>
        <end position="314"/>
    </location>
</feature>
<dbReference type="GO" id="GO:0004180">
    <property type="term" value="F:carboxypeptidase activity"/>
    <property type="evidence" value="ECO:0007669"/>
    <property type="project" value="UniProtKB-KW"/>
</dbReference>
<dbReference type="Pfam" id="PF00144">
    <property type="entry name" value="Beta-lactamase"/>
    <property type="match status" value="1"/>
</dbReference>
<gene>
    <name evidence="3" type="primary">ampH</name>
    <name evidence="3" type="ORF">NCTC10815_03046</name>
</gene>
<keyword evidence="1 3" id="KW-0378">Hydrolase</keyword>
<protein>
    <submittedName>
        <fullName evidence="3">D-alanyl-D-alanine-carboxypeptidase/endopeptidase AmpH</fullName>
        <ecNumber evidence="3">3.4.-.-</ecNumber>
    </submittedName>
</protein>
<name>A0A378MJQ7_LISGR</name>
<keyword evidence="3" id="KW-0121">Carboxypeptidase</keyword>
<dbReference type="Proteomes" id="UP000254879">
    <property type="component" value="Unassembled WGS sequence"/>
</dbReference>
<evidence type="ECO:0000313" key="3">
    <source>
        <dbReference type="EMBL" id="STY45662.1"/>
    </source>
</evidence>
<dbReference type="EMBL" id="UGPG01000001">
    <property type="protein sequence ID" value="STY45662.1"/>
    <property type="molecule type" value="Genomic_DNA"/>
</dbReference>
<dbReference type="Gene3D" id="3.40.710.10">
    <property type="entry name" value="DD-peptidase/beta-lactamase superfamily"/>
    <property type="match status" value="1"/>
</dbReference>
<dbReference type="PANTHER" id="PTHR43283">
    <property type="entry name" value="BETA-LACTAMASE-RELATED"/>
    <property type="match status" value="1"/>
</dbReference>
<evidence type="ECO:0000313" key="4">
    <source>
        <dbReference type="Proteomes" id="UP000254879"/>
    </source>
</evidence>
<dbReference type="InterPro" id="IPR001466">
    <property type="entry name" value="Beta-lactam-related"/>
</dbReference>
<evidence type="ECO:0000259" key="2">
    <source>
        <dbReference type="Pfam" id="PF00144"/>
    </source>
</evidence>
<reference evidence="3 4" key="1">
    <citation type="submission" date="2018-06" db="EMBL/GenBank/DDBJ databases">
        <authorList>
            <consortium name="Pathogen Informatics"/>
            <person name="Doyle S."/>
        </authorList>
    </citation>
    <scope>NUCLEOTIDE SEQUENCE [LARGE SCALE GENOMIC DNA]</scope>
    <source>
        <strain evidence="4">NCTC 10815</strain>
    </source>
</reference>
<dbReference type="InterPro" id="IPR050789">
    <property type="entry name" value="Diverse_Enzym_Activities"/>
</dbReference>
<dbReference type="RefSeq" id="WP_172465239.1">
    <property type="nucleotide sequence ID" value="NZ_UGPG01000001.1"/>
</dbReference>
<proteinExistence type="predicted"/>
<dbReference type="InterPro" id="IPR012338">
    <property type="entry name" value="Beta-lactam/transpept-like"/>
</dbReference>
<dbReference type="AlphaFoldDB" id="A0A378MJQ7"/>
<organism evidence="3 4">
    <name type="scientific">Listeria grayi</name>
    <name type="common">Listeria murrayi</name>
    <dbReference type="NCBI Taxonomy" id="1641"/>
    <lineage>
        <taxon>Bacteria</taxon>
        <taxon>Bacillati</taxon>
        <taxon>Bacillota</taxon>
        <taxon>Bacilli</taxon>
        <taxon>Bacillales</taxon>
        <taxon>Listeriaceae</taxon>
        <taxon>Listeria</taxon>
    </lineage>
</organism>
<sequence length="333" mass="36981">MFTQTIKELEDLYKQGIIPGISYRLYSPETVYSHVDGWKQTEPAPIPLDAAISYRYDIASLTKVIATTTRMLQLLETKRVHLHDTVSAYLPEFRFPDVTLSQLLTHSSGLAKNIPDYTIETPAAVKQYCYDTPLQSEPGSKVAYADVNFLLLGFIIEQLDGDFAASIQANVIDPLGLKETGFAPIAADVAIPTEWTRDRGLIQGEVHDYKAWRNGGAAGHAGLFSSLTDLGRFVHCLLFDSGKPLFQTTDWQRLISTKQTPSGVLDRAIGWDLIATGDHYASYHTGFTGTFIIIDFIKQTALIALSNRVHPTRNNPAFLEARNHIVTTFLSES</sequence>
<accession>A0A378MJQ7</accession>
<keyword evidence="3" id="KW-0645">Protease</keyword>
<evidence type="ECO:0000256" key="1">
    <source>
        <dbReference type="ARBA" id="ARBA00022801"/>
    </source>
</evidence>
<dbReference type="SUPFAM" id="SSF56601">
    <property type="entry name" value="beta-lactamase/transpeptidase-like"/>
    <property type="match status" value="1"/>
</dbReference>
<dbReference type="PANTHER" id="PTHR43283:SF11">
    <property type="entry name" value="BETA-LACTAMASE-RELATED DOMAIN-CONTAINING PROTEIN"/>
    <property type="match status" value="1"/>
</dbReference>
<dbReference type="EC" id="3.4.-.-" evidence="3"/>